<dbReference type="InterPro" id="IPR052127">
    <property type="entry name" value="STE12_transcription_factor"/>
</dbReference>
<dbReference type="PROSITE" id="PS50157">
    <property type="entry name" value="ZINC_FINGER_C2H2_2"/>
    <property type="match status" value="2"/>
</dbReference>
<feature type="non-terminal residue" evidence="7">
    <location>
        <position position="1"/>
    </location>
</feature>
<dbReference type="GO" id="GO:1990526">
    <property type="term" value="C:Ste12p-Dig1p-Dig2p complex"/>
    <property type="evidence" value="ECO:0007669"/>
    <property type="project" value="TreeGrafter"/>
</dbReference>
<dbReference type="GO" id="GO:0003700">
    <property type="term" value="F:DNA-binding transcription factor activity"/>
    <property type="evidence" value="ECO:0007669"/>
    <property type="project" value="TreeGrafter"/>
</dbReference>
<feature type="non-terminal residue" evidence="7">
    <location>
        <position position="53"/>
    </location>
</feature>
<dbReference type="Gene3D" id="3.30.160.60">
    <property type="entry name" value="Classic Zinc Finger"/>
    <property type="match status" value="2"/>
</dbReference>
<keyword evidence="5" id="KW-0862">Zinc</keyword>
<dbReference type="PANTHER" id="PTHR47427">
    <property type="entry name" value="PROTEIN STE12"/>
    <property type="match status" value="1"/>
</dbReference>
<evidence type="ECO:0000256" key="3">
    <source>
        <dbReference type="ARBA" id="ARBA00023163"/>
    </source>
</evidence>
<dbReference type="SUPFAM" id="SSF57667">
    <property type="entry name" value="beta-beta-alpha zinc fingers"/>
    <property type="match status" value="1"/>
</dbReference>
<feature type="domain" description="C2H2-type" evidence="6">
    <location>
        <begin position="1"/>
        <end position="28"/>
    </location>
</feature>
<evidence type="ECO:0000256" key="4">
    <source>
        <dbReference type="ARBA" id="ARBA00023242"/>
    </source>
</evidence>
<sequence>PCPDCTKVFKRMEHLKRHIRSVHSMVRPFPCTFCEKKFSRSDNLAQHLKTHKK</sequence>
<dbReference type="Pfam" id="PF00096">
    <property type="entry name" value="zf-C2H2"/>
    <property type="match status" value="2"/>
</dbReference>
<dbReference type="Proteomes" id="UP000094336">
    <property type="component" value="Unassembled WGS sequence"/>
</dbReference>
<dbReference type="GO" id="GO:0005634">
    <property type="term" value="C:nucleus"/>
    <property type="evidence" value="ECO:0007669"/>
    <property type="project" value="UniProtKB-SubCell"/>
</dbReference>
<keyword evidence="3" id="KW-0804">Transcription</keyword>
<dbReference type="AlphaFoldDB" id="A0A1E3QKW0"/>
<keyword evidence="4" id="KW-0539">Nucleus</keyword>
<keyword evidence="5" id="KW-0479">Metal-binding</keyword>
<comment type="subcellular location">
    <subcellularLocation>
        <location evidence="1">Nucleus</location>
    </subcellularLocation>
</comment>
<organism evidence="7 8">
    <name type="scientific">Babjeviella inositovora NRRL Y-12698</name>
    <dbReference type="NCBI Taxonomy" id="984486"/>
    <lineage>
        <taxon>Eukaryota</taxon>
        <taxon>Fungi</taxon>
        <taxon>Dikarya</taxon>
        <taxon>Ascomycota</taxon>
        <taxon>Saccharomycotina</taxon>
        <taxon>Pichiomycetes</taxon>
        <taxon>Serinales incertae sedis</taxon>
        <taxon>Babjeviella</taxon>
    </lineage>
</organism>
<reference evidence="8" key="1">
    <citation type="submission" date="2016-05" db="EMBL/GenBank/DDBJ databases">
        <title>Comparative genomics of biotechnologically important yeasts.</title>
        <authorList>
            <consortium name="DOE Joint Genome Institute"/>
            <person name="Riley R."/>
            <person name="Haridas S."/>
            <person name="Wolfe K.H."/>
            <person name="Lopes M.R."/>
            <person name="Hittinger C.T."/>
            <person name="Goker M."/>
            <person name="Salamov A."/>
            <person name="Wisecaver J."/>
            <person name="Long T.M."/>
            <person name="Aerts A.L."/>
            <person name="Barry K."/>
            <person name="Choi C."/>
            <person name="Clum A."/>
            <person name="Coughlan A.Y."/>
            <person name="Deshpande S."/>
            <person name="Douglass A.P."/>
            <person name="Hanson S.J."/>
            <person name="Klenk H.-P."/>
            <person name="Labutti K."/>
            <person name="Lapidus A."/>
            <person name="Lindquist E."/>
            <person name="Lipzen A."/>
            <person name="Meier-Kolthoff J.P."/>
            <person name="Ohm R.A."/>
            <person name="Otillar R.P."/>
            <person name="Pangilinan J."/>
            <person name="Peng Y."/>
            <person name="Rokas A."/>
            <person name="Rosa C.A."/>
            <person name="Scheuner C."/>
            <person name="Sibirny A.A."/>
            <person name="Slot J.C."/>
            <person name="Stielow J.B."/>
            <person name="Sun H."/>
            <person name="Kurtzman C.P."/>
            <person name="Blackwell M."/>
            <person name="Grigoriev I.V."/>
            <person name="Jeffries T.W."/>
        </authorList>
    </citation>
    <scope>NUCLEOTIDE SEQUENCE [LARGE SCALE GENOMIC DNA]</scope>
    <source>
        <strain evidence="8">NRRL Y-12698</strain>
    </source>
</reference>
<evidence type="ECO:0000256" key="1">
    <source>
        <dbReference type="ARBA" id="ARBA00004123"/>
    </source>
</evidence>
<dbReference type="PROSITE" id="PS00028">
    <property type="entry name" value="ZINC_FINGER_C2H2_1"/>
    <property type="match status" value="2"/>
</dbReference>
<feature type="domain" description="C2H2-type" evidence="6">
    <location>
        <begin position="29"/>
        <end position="53"/>
    </location>
</feature>
<protein>
    <recommendedName>
        <fullName evidence="6">C2H2-type domain-containing protein</fullName>
    </recommendedName>
</protein>
<evidence type="ECO:0000256" key="2">
    <source>
        <dbReference type="ARBA" id="ARBA00023015"/>
    </source>
</evidence>
<keyword evidence="2" id="KW-0805">Transcription regulation</keyword>
<dbReference type="GeneID" id="30149084"/>
<evidence type="ECO:0000313" key="8">
    <source>
        <dbReference type="Proteomes" id="UP000094336"/>
    </source>
</evidence>
<accession>A0A1E3QKW0</accession>
<dbReference type="FunFam" id="3.30.160.60:FF:000757">
    <property type="entry name" value="Transcription factor Msn2p"/>
    <property type="match status" value="1"/>
</dbReference>
<evidence type="ECO:0000256" key="5">
    <source>
        <dbReference type="PROSITE-ProRule" id="PRU00042"/>
    </source>
</evidence>
<evidence type="ECO:0000259" key="6">
    <source>
        <dbReference type="PROSITE" id="PS50157"/>
    </source>
</evidence>
<dbReference type="InterPro" id="IPR036236">
    <property type="entry name" value="Znf_C2H2_sf"/>
</dbReference>
<dbReference type="SMART" id="SM00355">
    <property type="entry name" value="ZnF_C2H2"/>
    <property type="match status" value="2"/>
</dbReference>
<keyword evidence="5" id="KW-0863">Zinc-finger</keyword>
<dbReference type="PANTHER" id="PTHR47427:SF1">
    <property type="entry name" value="PROTEIN STE12"/>
    <property type="match status" value="1"/>
</dbReference>
<dbReference type="GO" id="GO:1990527">
    <property type="term" value="C:Tec1p-Ste12p-Dig1p complex"/>
    <property type="evidence" value="ECO:0007669"/>
    <property type="project" value="TreeGrafter"/>
</dbReference>
<gene>
    <name evidence="7" type="ORF">BABINDRAFT_19989</name>
</gene>
<name>A0A1E3QKW0_9ASCO</name>
<evidence type="ECO:0000313" key="7">
    <source>
        <dbReference type="EMBL" id="ODQ78336.1"/>
    </source>
</evidence>
<dbReference type="GO" id="GO:0008270">
    <property type="term" value="F:zinc ion binding"/>
    <property type="evidence" value="ECO:0007669"/>
    <property type="project" value="UniProtKB-KW"/>
</dbReference>
<proteinExistence type="predicted"/>
<dbReference type="STRING" id="984486.A0A1E3QKW0"/>
<dbReference type="EMBL" id="KV454436">
    <property type="protein sequence ID" value="ODQ78336.1"/>
    <property type="molecule type" value="Genomic_DNA"/>
</dbReference>
<dbReference type="InterPro" id="IPR013087">
    <property type="entry name" value="Znf_C2H2_type"/>
</dbReference>
<keyword evidence="8" id="KW-1185">Reference proteome</keyword>
<dbReference type="RefSeq" id="XP_018983664.1">
    <property type="nucleotide sequence ID" value="XM_019131231.1"/>
</dbReference>
<dbReference type="OrthoDB" id="654211at2759"/>